<keyword evidence="2" id="KW-1003">Cell membrane</keyword>
<dbReference type="Pfam" id="PF06738">
    <property type="entry name" value="ThrE"/>
    <property type="match status" value="1"/>
</dbReference>
<feature type="transmembrane region" description="Helical" evidence="7">
    <location>
        <begin position="218"/>
        <end position="237"/>
    </location>
</feature>
<organism evidence="9 10">
    <name type="scientific">Shewanella colwelliana</name>
    <name type="common">Alteromonas colwelliana</name>
    <dbReference type="NCBI Taxonomy" id="23"/>
    <lineage>
        <taxon>Bacteria</taxon>
        <taxon>Pseudomonadati</taxon>
        <taxon>Pseudomonadota</taxon>
        <taxon>Gammaproteobacteria</taxon>
        <taxon>Alteromonadales</taxon>
        <taxon>Shewanellaceae</taxon>
        <taxon>Shewanella</taxon>
    </lineage>
</organism>
<dbReference type="PANTHER" id="PTHR34390:SF2">
    <property type="entry name" value="SUCCINATE TRANSPORTER SUBUNIT YJJP-RELATED"/>
    <property type="match status" value="1"/>
</dbReference>
<keyword evidence="3 7" id="KW-0812">Transmembrane</keyword>
<evidence type="ECO:0000256" key="4">
    <source>
        <dbReference type="ARBA" id="ARBA00022989"/>
    </source>
</evidence>
<evidence type="ECO:0000256" key="5">
    <source>
        <dbReference type="ARBA" id="ARBA00023136"/>
    </source>
</evidence>
<keyword evidence="10" id="KW-1185">Reference proteome</keyword>
<comment type="subcellular location">
    <subcellularLocation>
        <location evidence="1">Cell membrane</location>
        <topology evidence="1">Multi-pass membrane protein</topology>
    </subcellularLocation>
</comment>
<dbReference type="InterPro" id="IPR010619">
    <property type="entry name" value="ThrE-like_N"/>
</dbReference>
<name>A0ABQ4P968_SHECO</name>
<evidence type="ECO:0000256" key="2">
    <source>
        <dbReference type="ARBA" id="ARBA00022475"/>
    </source>
</evidence>
<evidence type="ECO:0000256" key="3">
    <source>
        <dbReference type="ARBA" id="ARBA00022692"/>
    </source>
</evidence>
<keyword evidence="5 7" id="KW-0472">Membrane</keyword>
<dbReference type="PANTHER" id="PTHR34390">
    <property type="entry name" value="UPF0442 PROTEIN YJJB-RELATED"/>
    <property type="match status" value="1"/>
</dbReference>
<feature type="transmembrane region" description="Helical" evidence="7">
    <location>
        <begin position="323"/>
        <end position="342"/>
    </location>
</feature>
<sequence>MKVKNETPLQQDDILSFADKLHQSGCAPYAVAQYTKAYANEHGVAIAIDVTPTKMVTVFEQPTQKVVMQDKNPPSVNLRKLITTLKNQKADGIAKGADKYSKLALCIANMLLPPTYLMLVGSTYLAVGIAFMLGLLAWLSQVVLTGERAILIEFLVALVSSFVVGGLASHFPELPVLALCISSIVLFIPGLTVTNALASLTLNDFRSGIELLAQSTLIVIKIFIGVVLGLSLSTQLFGSTTAGPFVNEIPFSLHILALIGISVAIGVIFNASAKDIVIGLPAAAIGMWGPHWFTSDWVVGTWISTMLITLYGLAAGRIRNVPALVYIIQGIIILVPGSRIIVGASESFFATAILPIPSIGLSALLMFCAIMAGQIIIYSIFNNRFIFTHKDR</sequence>
<dbReference type="EMBL" id="BPEU01000025">
    <property type="protein sequence ID" value="GIU44097.1"/>
    <property type="molecule type" value="Genomic_DNA"/>
</dbReference>
<evidence type="ECO:0000256" key="1">
    <source>
        <dbReference type="ARBA" id="ARBA00004651"/>
    </source>
</evidence>
<comment type="caution">
    <text evidence="9">The sequence shown here is derived from an EMBL/GenBank/DDBJ whole genome shotgun (WGS) entry which is preliminary data.</text>
</comment>
<keyword evidence="4 7" id="KW-1133">Transmembrane helix</keyword>
<accession>A0ABQ4P968</accession>
<feature type="transmembrane region" description="Helical" evidence="7">
    <location>
        <begin position="150"/>
        <end position="168"/>
    </location>
</feature>
<proteinExistence type="inferred from homology"/>
<gene>
    <name evidence="9" type="ORF">TUM3794_31290</name>
</gene>
<dbReference type="InterPro" id="IPR050539">
    <property type="entry name" value="ThrE_Dicarb/AminoAcid_Exp"/>
</dbReference>
<reference evidence="9 10" key="1">
    <citation type="submission" date="2021-05" db="EMBL/GenBank/DDBJ databases">
        <title>Molecular characterization for Shewanella algae harboring chromosomal blaOXA-55-like strains isolated from clinical and environment sample.</title>
        <authorList>
            <person name="Ohama Y."/>
            <person name="Aoki K."/>
            <person name="Harada S."/>
            <person name="Moriya K."/>
            <person name="Ishii Y."/>
            <person name="Tateda K."/>
        </authorList>
    </citation>
    <scope>NUCLEOTIDE SEQUENCE [LARGE SCALE GENOMIC DNA]</scope>
    <source>
        <strain evidence="9 10">MBTL60-118</strain>
    </source>
</reference>
<evidence type="ECO:0000256" key="6">
    <source>
        <dbReference type="ARBA" id="ARBA00034125"/>
    </source>
</evidence>
<dbReference type="RefSeq" id="WP_220743037.1">
    <property type="nucleotide sequence ID" value="NZ_BPEU01000025.1"/>
</dbReference>
<feature type="transmembrane region" description="Helical" evidence="7">
    <location>
        <begin position="116"/>
        <end position="138"/>
    </location>
</feature>
<protein>
    <submittedName>
        <fullName evidence="9">Membrane protein</fullName>
    </submittedName>
</protein>
<dbReference type="Proteomes" id="UP000773469">
    <property type="component" value="Unassembled WGS sequence"/>
</dbReference>
<comment type="similarity">
    <text evidence="6">Belongs to the ThrE exporter (TC 2.A.79) family.</text>
</comment>
<evidence type="ECO:0000313" key="9">
    <source>
        <dbReference type="EMBL" id="GIU44097.1"/>
    </source>
</evidence>
<feature type="transmembrane region" description="Helical" evidence="7">
    <location>
        <begin position="249"/>
        <end position="269"/>
    </location>
</feature>
<feature type="transmembrane region" description="Helical" evidence="7">
    <location>
        <begin position="348"/>
        <end position="381"/>
    </location>
</feature>
<feature type="transmembrane region" description="Helical" evidence="7">
    <location>
        <begin position="299"/>
        <end position="316"/>
    </location>
</feature>
<feature type="domain" description="Threonine/serine exporter-like N-terminal" evidence="8">
    <location>
        <begin position="91"/>
        <end position="232"/>
    </location>
</feature>
<evidence type="ECO:0000256" key="7">
    <source>
        <dbReference type="SAM" id="Phobius"/>
    </source>
</evidence>
<evidence type="ECO:0000259" key="8">
    <source>
        <dbReference type="Pfam" id="PF06738"/>
    </source>
</evidence>
<feature type="transmembrane region" description="Helical" evidence="7">
    <location>
        <begin position="174"/>
        <end position="197"/>
    </location>
</feature>
<evidence type="ECO:0000313" key="10">
    <source>
        <dbReference type="Proteomes" id="UP000773469"/>
    </source>
</evidence>